<feature type="non-terminal residue" evidence="8">
    <location>
        <position position="212"/>
    </location>
</feature>
<dbReference type="GO" id="GO:0006817">
    <property type="term" value="P:phosphate ion transport"/>
    <property type="evidence" value="ECO:0007669"/>
    <property type="project" value="UniProtKB-KW"/>
</dbReference>
<dbReference type="SUPFAM" id="SSF109755">
    <property type="entry name" value="PhoU-like"/>
    <property type="match status" value="1"/>
</dbReference>
<feature type="domain" description="PhoU" evidence="7">
    <location>
        <begin position="123"/>
        <end position="204"/>
    </location>
</feature>
<comment type="subcellular location">
    <subcellularLocation>
        <location evidence="1">Cytoplasm</location>
    </subcellularLocation>
</comment>
<dbReference type="PANTHER" id="PTHR42930:SF3">
    <property type="entry name" value="PHOSPHATE-SPECIFIC TRANSPORT SYSTEM ACCESSORY PROTEIN PHOU"/>
    <property type="match status" value="1"/>
</dbReference>
<keyword evidence="6" id="KW-0592">Phosphate transport</keyword>
<gene>
    <name evidence="8" type="primary">phoU</name>
    <name evidence="8" type="ORF">DI609_13435</name>
</gene>
<keyword evidence="5" id="KW-0963">Cytoplasm</keyword>
<dbReference type="InterPro" id="IPR028366">
    <property type="entry name" value="PhoU"/>
</dbReference>
<dbReference type="InterPro" id="IPR038078">
    <property type="entry name" value="PhoU-like_sf"/>
</dbReference>
<feature type="domain" description="PhoU" evidence="7">
    <location>
        <begin position="18"/>
        <end position="103"/>
    </location>
</feature>
<dbReference type="GO" id="GO:0045936">
    <property type="term" value="P:negative regulation of phosphate metabolic process"/>
    <property type="evidence" value="ECO:0007669"/>
    <property type="project" value="InterPro"/>
</dbReference>
<evidence type="ECO:0000256" key="2">
    <source>
        <dbReference type="ARBA" id="ARBA00008107"/>
    </source>
</evidence>
<dbReference type="NCBIfam" id="TIGR02135">
    <property type="entry name" value="phoU_full"/>
    <property type="match status" value="1"/>
</dbReference>
<evidence type="ECO:0000256" key="3">
    <source>
        <dbReference type="ARBA" id="ARBA00011738"/>
    </source>
</evidence>
<dbReference type="PANTHER" id="PTHR42930">
    <property type="entry name" value="PHOSPHATE-SPECIFIC TRANSPORT SYSTEM ACCESSORY PROTEIN PHOU"/>
    <property type="match status" value="1"/>
</dbReference>
<organism evidence="8 9">
    <name type="scientific">Corynebacterium urealyticum</name>
    <dbReference type="NCBI Taxonomy" id="43771"/>
    <lineage>
        <taxon>Bacteria</taxon>
        <taxon>Bacillati</taxon>
        <taxon>Actinomycetota</taxon>
        <taxon>Actinomycetes</taxon>
        <taxon>Mycobacteriales</taxon>
        <taxon>Corynebacteriaceae</taxon>
        <taxon>Corynebacterium</taxon>
    </lineage>
</organism>
<accession>A0A2W5ART9</accession>
<dbReference type="Pfam" id="PF01895">
    <property type="entry name" value="PhoU"/>
    <property type="match status" value="2"/>
</dbReference>
<evidence type="ECO:0000256" key="6">
    <source>
        <dbReference type="ARBA" id="ARBA00022592"/>
    </source>
</evidence>
<comment type="similarity">
    <text evidence="2">Belongs to the PhoU family.</text>
</comment>
<evidence type="ECO:0000256" key="1">
    <source>
        <dbReference type="ARBA" id="ARBA00004496"/>
    </source>
</evidence>
<dbReference type="GO" id="GO:0030643">
    <property type="term" value="P:intracellular phosphate ion homeostasis"/>
    <property type="evidence" value="ECO:0007669"/>
    <property type="project" value="InterPro"/>
</dbReference>
<sequence length="212" mass="24380">MRAAYREQMDNFSHDLIIMSDNVHSLMTLASQALVESALQPAEEALSMRDELDELRARCEDRAVSLLALENPMAKDLRQVISSIYIVEDYYRMGRLAQHIAESARRRHPEPVVPNEILGYFEEYVRLVLEMSTTLRELLVTSDPELALRLTTDDDAVDDINHHLLRLLTQREWDASVREAVETSQLSRYYERFADHCVSAAKRIIYLATGLA</sequence>
<dbReference type="AlphaFoldDB" id="A0A2W5ART9"/>
<reference evidence="8 9" key="1">
    <citation type="submission" date="2017-11" db="EMBL/GenBank/DDBJ databases">
        <title>Infants hospitalized years apart are colonized by the same room-sourced microbial strains.</title>
        <authorList>
            <person name="Brooks B."/>
            <person name="Olm M.R."/>
            <person name="Firek B.A."/>
            <person name="Baker R."/>
            <person name="Thomas B.C."/>
            <person name="Morowitz M.J."/>
            <person name="Banfield J.F."/>
        </authorList>
    </citation>
    <scope>NUCLEOTIDE SEQUENCE [LARGE SCALE GENOMIC DNA]</scope>
    <source>
        <strain evidence="8">S2_012_000_R3_87</strain>
    </source>
</reference>
<dbReference type="InterPro" id="IPR026022">
    <property type="entry name" value="PhoU_dom"/>
</dbReference>
<dbReference type="GO" id="GO:0005737">
    <property type="term" value="C:cytoplasm"/>
    <property type="evidence" value="ECO:0007669"/>
    <property type="project" value="UniProtKB-SubCell"/>
</dbReference>
<dbReference type="FunFam" id="1.20.58.220:FF:000004">
    <property type="entry name" value="Phosphate-specific transport system accessory protein PhoU"/>
    <property type="match status" value="1"/>
</dbReference>
<evidence type="ECO:0000313" key="9">
    <source>
        <dbReference type="Proteomes" id="UP000249451"/>
    </source>
</evidence>
<evidence type="ECO:0000259" key="7">
    <source>
        <dbReference type="Pfam" id="PF01895"/>
    </source>
</evidence>
<dbReference type="Gene3D" id="1.20.58.220">
    <property type="entry name" value="Phosphate transport system protein phou homolog 2, domain 2"/>
    <property type="match status" value="1"/>
</dbReference>
<comment type="subunit">
    <text evidence="3">Homodimer.</text>
</comment>
<dbReference type="EMBL" id="QFNY01000429">
    <property type="protein sequence ID" value="PZO97310.1"/>
    <property type="molecule type" value="Genomic_DNA"/>
</dbReference>
<evidence type="ECO:0000313" key="8">
    <source>
        <dbReference type="EMBL" id="PZO97310.1"/>
    </source>
</evidence>
<protein>
    <submittedName>
        <fullName evidence="8">Phosphate transport system regulatory protein PhoU</fullName>
    </submittedName>
</protein>
<keyword evidence="4" id="KW-0813">Transport</keyword>
<dbReference type="Proteomes" id="UP000249451">
    <property type="component" value="Unassembled WGS sequence"/>
</dbReference>
<evidence type="ECO:0000256" key="5">
    <source>
        <dbReference type="ARBA" id="ARBA00022490"/>
    </source>
</evidence>
<name>A0A2W5ART9_9CORY</name>
<proteinExistence type="inferred from homology"/>
<evidence type="ECO:0000256" key="4">
    <source>
        <dbReference type="ARBA" id="ARBA00022448"/>
    </source>
</evidence>
<comment type="caution">
    <text evidence="8">The sequence shown here is derived from an EMBL/GenBank/DDBJ whole genome shotgun (WGS) entry which is preliminary data.</text>
</comment>